<evidence type="ECO:0000256" key="2">
    <source>
        <dbReference type="ARBA" id="ARBA00022801"/>
    </source>
</evidence>
<dbReference type="InterPro" id="IPR020045">
    <property type="entry name" value="DNA_polI_H3TH"/>
</dbReference>
<keyword evidence="2" id="KW-0378">Hydrolase</keyword>
<dbReference type="Gene3D" id="1.10.150.20">
    <property type="entry name" value="5' to 3' exonuclease, C-terminal subdomain"/>
    <property type="match status" value="1"/>
</dbReference>
<keyword evidence="1" id="KW-0540">Nuclease</keyword>
<reference evidence="5 6" key="1">
    <citation type="submission" date="2018-03" db="EMBL/GenBank/DDBJ databases">
        <title>Aeromonas veronii whole genome sequencing and analysis.</title>
        <authorList>
            <person name="Xie H."/>
            <person name="Liu T."/>
            <person name="Wang K."/>
        </authorList>
    </citation>
    <scope>NUCLEOTIDE SEQUENCE [LARGE SCALE GENOMIC DNA]</scope>
    <source>
        <strain evidence="5 6">XH.VA.1</strain>
    </source>
</reference>
<proteinExistence type="predicted"/>
<dbReference type="Pfam" id="PF02739">
    <property type="entry name" value="5_3_exonuc_N"/>
    <property type="match status" value="1"/>
</dbReference>
<dbReference type="GO" id="GO:0033567">
    <property type="term" value="P:DNA replication, Okazaki fragment processing"/>
    <property type="evidence" value="ECO:0007669"/>
    <property type="project" value="InterPro"/>
</dbReference>
<dbReference type="GO" id="GO:0003677">
    <property type="term" value="F:DNA binding"/>
    <property type="evidence" value="ECO:0007669"/>
    <property type="project" value="UniProtKB-KW"/>
</dbReference>
<gene>
    <name evidence="5" type="ORF">DAA48_16445</name>
</gene>
<comment type="caution">
    <text evidence="5">The sequence shown here is derived from an EMBL/GenBank/DDBJ whole genome shotgun (WGS) entry which is preliminary data.</text>
</comment>
<sequence>MRIVLVDSSHLFGVIYSASGQAENPNVLDFFKTCVNSVKKSIREIQPDYVLVAIDDYQSSWRREKNPCYCQSGYDMPIEFKKGISIYQELLSEAGIFFASRPGIEGKDIIGTICKKMEGSVSAKIYILSGNKRYIPILRDGVTLRNNFSRNPSDVEKTIASIARNIGLTPEQMHAVHLLSGDKSIGFDGVKGIGEKTAIELIKPYKNIHELTDNSYKIDGKRGENIRTSLNGIIEGFSDVLVPNTELELGFSLSSLLFKRQNKKEKVAA</sequence>
<evidence type="ECO:0000256" key="1">
    <source>
        <dbReference type="ARBA" id="ARBA00022722"/>
    </source>
</evidence>
<feature type="domain" description="5'-3' exonuclease" evidence="4">
    <location>
        <begin position="1"/>
        <end position="259"/>
    </location>
</feature>
<organism evidence="5 6">
    <name type="scientific">Aeromonas veronii</name>
    <dbReference type="NCBI Taxonomy" id="654"/>
    <lineage>
        <taxon>Bacteria</taxon>
        <taxon>Pseudomonadati</taxon>
        <taxon>Pseudomonadota</taxon>
        <taxon>Gammaproteobacteria</taxon>
        <taxon>Aeromonadales</taxon>
        <taxon>Aeromonadaceae</taxon>
        <taxon>Aeromonas</taxon>
    </lineage>
</organism>
<dbReference type="GO" id="GO:0008409">
    <property type="term" value="F:5'-3' exonuclease activity"/>
    <property type="evidence" value="ECO:0007669"/>
    <property type="project" value="InterPro"/>
</dbReference>
<dbReference type="InterPro" id="IPR002421">
    <property type="entry name" value="5-3_exonuclease"/>
</dbReference>
<dbReference type="SUPFAM" id="SSF88723">
    <property type="entry name" value="PIN domain-like"/>
    <property type="match status" value="1"/>
</dbReference>
<dbReference type="SUPFAM" id="SSF47807">
    <property type="entry name" value="5' to 3' exonuclease, C-terminal subdomain"/>
    <property type="match status" value="1"/>
</dbReference>
<dbReference type="RefSeq" id="WP_107684027.1">
    <property type="nucleotide sequence ID" value="NZ_PZKL01000037.1"/>
</dbReference>
<dbReference type="SMART" id="SM00475">
    <property type="entry name" value="53EXOc"/>
    <property type="match status" value="1"/>
</dbReference>
<keyword evidence="3" id="KW-0238">DNA-binding</keyword>
<evidence type="ECO:0000259" key="4">
    <source>
        <dbReference type="SMART" id="SM00475"/>
    </source>
</evidence>
<evidence type="ECO:0000256" key="3">
    <source>
        <dbReference type="ARBA" id="ARBA00023125"/>
    </source>
</evidence>
<dbReference type="EMBL" id="PZKL01000037">
    <property type="protein sequence ID" value="PTH80144.1"/>
    <property type="molecule type" value="Genomic_DNA"/>
</dbReference>
<protein>
    <recommendedName>
        <fullName evidence="4">5'-3' exonuclease domain-containing protein</fullName>
    </recommendedName>
</protein>
<dbReference type="InterPro" id="IPR020046">
    <property type="entry name" value="5-3_exonucl_a-hlix_arch_N"/>
</dbReference>
<evidence type="ECO:0000313" key="6">
    <source>
        <dbReference type="Proteomes" id="UP000241986"/>
    </source>
</evidence>
<dbReference type="Gene3D" id="3.40.50.1010">
    <property type="entry name" value="5'-nuclease"/>
    <property type="match status" value="1"/>
</dbReference>
<dbReference type="InterPro" id="IPR038969">
    <property type="entry name" value="FEN"/>
</dbReference>
<dbReference type="PANTHER" id="PTHR42646:SF2">
    <property type="entry name" value="5'-3' EXONUCLEASE FAMILY PROTEIN"/>
    <property type="match status" value="1"/>
</dbReference>
<accession>A0A2T4N001</accession>
<dbReference type="InterPro" id="IPR029060">
    <property type="entry name" value="PIN-like_dom_sf"/>
</dbReference>
<dbReference type="InterPro" id="IPR036279">
    <property type="entry name" value="5-3_exonuclease_C_sf"/>
</dbReference>
<dbReference type="InterPro" id="IPR008918">
    <property type="entry name" value="HhH2"/>
</dbReference>
<evidence type="ECO:0000313" key="5">
    <source>
        <dbReference type="EMBL" id="PTH80144.1"/>
    </source>
</evidence>
<dbReference type="SMART" id="SM00279">
    <property type="entry name" value="HhH2"/>
    <property type="match status" value="1"/>
</dbReference>
<dbReference type="Proteomes" id="UP000241986">
    <property type="component" value="Unassembled WGS sequence"/>
</dbReference>
<dbReference type="GO" id="GO:0017108">
    <property type="term" value="F:5'-flap endonuclease activity"/>
    <property type="evidence" value="ECO:0007669"/>
    <property type="project" value="InterPro"/>
</dbReference>
<dbReference type="AlphaFoldDB" id="A0A2T4N001"/>
<name>A0A2T4N001_AERVE</name>
<dbReference type="PANTHER" id="PTHR42646">
    <property type="entry name" value="FLAP ENDONUCLEASE XNI"/>
    <property type="match status" value="1"/>
</dbReference>
<dbReference type="Pfam" id="PF01367">
    <property type="entry name" value="5_3_exonuc"/>
    <property type="match status" value="1"/>
</dbReference>